<dbReference type="Gene3D" id="2.40.50.220">
    <property type="entry name" value="EutN/Ccml"/>
    <property type="match status" value="1"/>
</dbReference>
<protein>
    <submittedName>
        <fullName evidence="3">Ethanolamine utilization protein EutN</fullName>
    </submittedName>
</protein>
<reference evidence="3 4" key="1">
    <citation type="submission" date="2017-10" db="EMBL/GenBank/DDBJ databases">
        <title>Novel microbial diversity and functional potential in the marine mammal oral microbiome.</title>
        <authorList>
            <person name="Dudek N.K."/>
            <person name="Sun C.L."/>
            <person name="Burstein D."/>
            <person name="Kantor R.S."/>
            <person name="Aliaga Goltsman D.S."/>
            <person name="Bik E.M."/>
            <person name="Thomas B.C."/>
            <person name="Banfield J.F."/>
            <person name="Relman D.A."/>
        </authorList>
    </citation>
    <scope>NUCLEOTIDE SEQUENCE [LARGE SCALE GENOMIC DNA]</scope>
    <source>
        <strain evidence="3">DOLZORAL124_49_17</strain>
    </source>
</reference>
<dbReference type="SUPFAM" id="SSF159133">
    <property type="entry name" value="EutN/CcmL-like"/>
    <property type="match status" value="1"/>
</dbReference>
<organism evidence="3 4">
    <name type="scientific">candidate division KSB3 bacterium</name>
    <dbReference type="NCBI Taxonomy" id="2044937"/>
    <lineage>
        <taxon>Bacteria</taxon>
        <taxon>candidate division KSB3</taxon>
    </lineage>
</organism>
<sequence length="96" mass="10009">MILGKVVGTVVSSQRADGLDTPVYLLIETCDQQGQGQQQFLVALDLMGAAPGEIVLLSQGSAARQTAVTDGKPLDAVTIAIVDQLDQGGTLTYHRA</sequence>
<dbReference type="EMBL" id="PDPS01000033">
    <property type="protein sequence ID" value="PID56571.1"/>
    <property type="molecule type" value="Genomic_DNA"/>
</dbReference>
<evidence type="ECO:0000256" key="1">
    <source>
        <dbReference type="ARBA" id="ARBA00024322"/>
    </source>
</evidence>
<name>A0A2G6E487_9BACT</name>
<dbReference type="PANTHER" id="PTHR36539">
    <property type="entry name" value="ETHANOLAMINE UTILIZATION PROTEIN EUTN"/>
    <property type="match status" value="1"/>
</dbReference>
<proteinExistence type="predicted"/>
<comment type="subcellular location">
    <subcellularLocation>
        <location evidence="1">Bacterial microcompartment</location>
    </subcellularLocation>
</comment>
<accession>A0A2G6E487</accession>
<dbReference type="Pfam" id="PF03319">
    <property type="entry name" value="EutN_CcmL"/>
    <property type="match status" value="1"/>
</dbReference>
<dbReference type="InterPro" id="IPR004992">
    <property type="entry name" value="EutN_CcmL"/>
</dbReference>
<evidence type="ECO:0000313" key="3">
    <source>
        <dbReference type="EMBL" id="PID56571.1"/>
    </source>
</evidence>
<comment type="caution">
    <text evidence="3">The sequence shown here is derived from an EMBL/GenBank/DDBJ whole genome shotgun (WGS) entry which is preliminary data.</text>
</comment>
<dbReference type="Proteomes" id="UP000229740">
    <property type="component" value="Unassembled WGS sequence"/>
</dbReference>
<dbReference type="InterPro" id="IPR036677">
    <property type="entry name" value="EutN_CcmL_sf"/>
</dbReference>
<gene>
    <name evidence="3" type="ORF">CSB45_11140</name>
</gene>
<dbReference type="PANTHER" id="PTHR36539:SF1">
    <property type="entry name" value="BACTERIAL MICROCOMPARTMENT SHELL VERTEX PROTEIN EUTN"/>
    <property type="match status" value="1"/>
</dbReference>
<dbReference type="CDD" id="cd01614">
    <property type="entry name" value="EutN_CcmL"/>
    <property type="match status" value="1"/>
</dbReference>
<dbReference type="AlphaFoldDB" id="A0A2G6E487"/>
<evidence type="ECO:0000256" key="2">
    <source>
        <dbReference type="ARBA" id="ARBA00024446"/>
    </source>
</evidence>
<dbReference type="GO" id="GO:0031469">
    <property type="term" value="C:bacterial microcompartment"/>
    <property type="evidence" value="ECO:0007669"/>
    <property type="project" value="UniProtKB-SubCell"/>
</dbReference>
<keyword evidence="2" id="KW-1283">Bacterial microcompartment</keyword>
<evidence type="ECO:0000313" key="4">
    <source>
        <dbReference type="Proteomes" id="UP000229740"/>
    </source>
</evidence>
<dbReference type="PROSITE" id="PS51932">
    <property type="entry name" value="BMV"/>
    <property type="match status" value="1"/>
</dbReference>